<feature type="signal peptide" evidence="1">
    <location>
        <begin position="1"/>
        <end position="20"/>
    </location>
</feature>
<dbReference type="RefSeq" id="WP_014244338.1">
    <property type="nucleotide sequence ID" value="NC_016620.1"/>
</dbReference>
<dbReference type="OrthoDB" id="5289485at2"/>
<feature type="chain" id="PRO_5003154617" description="Transglycosylase SLT domain-containing protein" evidence="1">
    <location>
        <begin position="21"/>
        <end position="670"/>
    </location>
</feature>
<dbReference type="HOGENOM" id="CLU_409793_0_0_7"/>
<sequence>MKFIKILIIALLSLSLAAQEGSDYSVCEDQAISFYQDVLAKDESNILGKQFELTTLKLARMTISHSRPSLEDAISKLSKSIDKDDPKLKHVQQMYKQYGYEKDLDSLMQAMESASYWNKDTRFYNDDVSAFILLAKETNPEAGLDERDAAITWFMSYVGDKASDKFGATSATRNLTNLSSRLSRFTGAYKENRSLTDSEIKSKIDELESDISVTMKALHRELVIELGAECFNGALFGGACAYTDDLSNLLYSQALMDLSDDLKKNRVQGLEEEVFQSANKYQLKLMALPSSSEYLREKPLSLIPPKIDYSSVADIRIHDEYWINREDITKLEDNLNLLSDKEKIKAFEQHAQSGVFFILNKEDQTLEKYDANGDLLSSQKMDLEGLLSDEKQLGGAGNYFIHSIKNGVLYLQDDRGNVRPYHGVDVSNVAPGASFYILPQDRDHHFKIKGGKLHFTTKGRKSDYLPYNFSKRDTSIKEIRSVITNKDYQTKTAVQFMGEIDSRKSEITKLYNLTDHEYNELSKLAFGILGNESQFGESSRYHVKEALPWLVAIAKGNGTNTSMNSRGPTQIKKVPPKIAKKYGVTKENLTDPKKAAVATMGFLAQALDELKAKERFHPDINADNRFDYIHYIYMGKSREITKATATPMKNIYFKQILNFNKGLEVYEKIE</sequence>
<evidence type="ECO:0008006" key="4">
    <source>
        <dbReference type="Google" id="ProtNLM"/>
    </source>
</evidence>
<gene>
    <name evidence="2" type="ordered locus">BMS_1726</name>
</gene>
<dbReference type="PATRIC" id="fig|862908.3.peg.1640"/>
<dbReference type="EMBL" id="FQ312005">
    <property type="protein sequence ID" value="CBW26557.1"/>
    <property type="molecule type" value="Genomic_DNA"/>
</dbReference>
<keyword evidence="3" id="KW-1185">Reference proteome</keyword>
<proteinExistence type="predicted"/>
<dbReference type="KEGG" id="bmx:BMS_1726"/>
<reference evidence="3" key="1">
    <citation type="journal article" date="2013" name="ISME J.">
        <title>A small predatory core genome in the divergent marine Bacteriovorax marinus SJ and the terrestrial Bdellovibrio bacteriovorus.</title>
        <authorList>
            <person name="Crossman L.C."/>
            <person name="Chen H."/>
            <person name="Cerdeno-Tarraga A.M."/>
            <person name="Brooks K."/>
            <person name="Quail M.A."/>
            <person name="Pineiro S.A."/>
            <person name="Hobley L."/>
            <person name="Sockett R.E."/>
            <person name="Bentley S.D."/>
            <person name="Parkhill J."/>
            <person name="Williams H.N."/>
            <person name="Stine O.C."/>
        </authorList>
    </citation>
    <scope>NUCLEOTIDE SEQUENCE [LARGE SCALE GENOMIC DNA]</scope>
    <source>
        <strain evidence="3">ATCC BAA-682 / DSM 15412 / SJ</strain>
    </source>
</reference>
<evidence type="ECO:0000256" key="1">
    <source>
        <dbReference type="SAM" id="SignalP"/>
    </source>
</evidence>
<organism evidence="2 3">
    <name type="scientific">Halobacteriovorax marinus (strain ATCC BAA-682 / DSM 15412 / SJ)</name>
    <name type="common">Bacteriovorax marinus</name>
    <dbReference type="NCBI Taxonomy" id="862908"/>
    <lineage>
        <taxon>Bacteria</taxon>
        <taxon>Pseudomonadati</taxon>
        <taxon>Bdellovibrionota</taxon>
        <taxon>Bacteriovoracia</taxon>
        <taxon>Bacteriovoracales</taxon>
        <taxon>Halobacteriovoraceae</taxon>
        <taxon>Halobacteriovorax</taxon>
    </lineage>
</organism>
<keyword evidence="1" id="KW-0732">Signal</keyword>
<accession>E1X1G6</accession>
<dbReference type="AlphaFoldDB" id="E1X1G6"/>
<dbReference type="eggNOG" id="ENOG5033R99">
    <property type="taxonomic scope" value="Bacteria"/>
</dbReference>
<evidence type="ECO:0000313" key="3">
    <source>
        <dbReference type="Proteomes" id="UP000008963"/>
    </source>
</evidence>
<name>E1X1G6_HALMS</name>
<evidence type="ECO:0000313" key="2">
    <source>
        <dbReference type="EMBL" id="CBW26557.1"/>
    </source>
</evidence>
<dbReference type="Proteomes" id="UP000008963">
    <property type="component" value="Chromosome"/>
</dbReference>
<protein>
    <recommendedName>
        <fullName evidence="4">Transglycosylase SLT domain-containing protein</fullName>
    </recommendedName>
</protein>